<dbReference type="SUPFAM" id="SSF47807">
    <property type="entry name" value="5' to 3' exonuclease, C-terminal subdomain"/>
    <property type="match status" value="1"/>
</dbReference>
<organism evidence="19 20">
    <name type="scientific">Caulochytrium protostelioides</name>
    <dbReference type="NCBI Taxonomy" id="1555241"/>
    <lineage>
        <taxon>Eukaryota</taxon>
        <taxon>Fungi</taxon>
        <taxon>Fungi incertae sedis</taxon>
        <taxon>Chytridiomycota</taxon>
        <taxon>Chytridiomycota incertae sedis</taxon>
        <taxon>Chytridiomycetes</taxon>
        <taxon>Caulochytriales</taxon>
        <taxon>Caulochytriaceae</taxon>
        <taxon>Caulochytrium</taxon>
    </lineage>
</organism>
<dbReference type="GO" id="GO:0006260">
    <property type="term" value="P:DNA replication"/>
    <property type="evidence" value="ECO:0007669"/>
    <property type="project" value="UniProtKB-KW"/>
</dbReference>
<gene>
    <name evidence="19" type="ORF">CAUPRSCDRAFT_8068</name>
</gene>
<keyword evidence="13" id="KW-0539">Nucleus</keyword>
<sequence>MACGGAAFPRRASVPRRRRFQFPKLPKPRITASMCLYQFLIAVRSEGQNLTNEDGETTSHLMGFFYRTLRMMDNGIKPIYVFDGKPPQMKSGELAKRGARRAAAEVSLKEAQEAGEQENIDKYTRRLVRVTKEHNTEVQQLLTLMGIPFVVAPAEAEAQCAALAAAGKVYGAASEDMDTLTFGTPTLLRHMTYSENRKKPINEVSYEQVLEGLEMTKETFVDLCILLGCDYCESIRGIGPHRALALLREHQSIENILASLDPDKFTVPEDWPYAEARRLF</sequence>
<dbReference type="FunFam" id="3.40.50.1010:FF:000016">
    <property type="entry name" value="Flap endonuclease 1"/>
    <property type="match status" value="1"/>
</dbReference>
<dbReference type="GO" id="GO:0046872">
    <property type="term" value="F:metal ion binding"/>
    <property type="evidence" value="ECO:0007669"/>
    <property type="project" value="UniProtKB-KW"/>
</dbReference>
<dbReference type="FunFam" id="1.10.150.20:FF:000009">
    <property type="entry name" value="Flap endonuclease 1"/>
    <property type="match status" value="1"/>
</dbReference>
<evidence type="ECO:0000256" key="10">
    <source>
        <dbReference type="ARBA" id="ARBA00022842"/>
    </source>
</evidence>
<comment type="function">
    <text evidence="14">Structure-specific nuclease with 5'-flap endonuclease and 5'-3' exonuclease activities involved in DNA replication and repair. During DNA replication, cleaves the 5'-overhanging flap structure that is generated by displacement synthesis when DNA polymerase encounters the 5'-end of a downstream Okazaki fragment. It enters the flap from the 5'-end and then tracks to cleave the flap base, leaving a nick for ligation. Also involved in the long patch base excision repair (LP-BER) pathway, by cleaving within the apurinic/apyrimidinic (AP) site-terminated flap. Acts as a genome stabilization factor that prevents flaps from equilibrating into structures that lead to duplications and deletions. Also possesses 5'-3' exonuclease activity on nicked or gapped double-stranded DNA, and exhibits RNase H activity. Also involved in replication and repair of rDNA and in repairing mitochondrial DNA.</text>
</comment>
<reference evidence="20" key="1">
    <citation type="journal article" date="2018" name="Nat. Microbiol.">
        <title>Leveraging single-cell genomics to expand the fungal tree of life.</title>
        <authorList>
            <person name="Ahrendt S.R."/>
            <person name="Quandt C.A."/>
            <person name="Ciobanu D."/>
            <person name="Clum A."/>
            <person name="Salamov A."/>
            <person name="Andreopoulos B."/>
            <person name="Cheng J.F."/>
            <person name="Woyke T."/>
            <person name="Pelin A."/>
            <person name="Henrissat B."/>
            <person name="Reynolds N.K."/>
            <person name="Benny G.L."/>
            <person name="Smith M.E."/>
            <person name="James T.Y."/>
            <person name="Grigoriev I.V."/>
        </authorList>
    </citation>
    <scope>NUCLEOTIDE SEQUENCE [LARGE SCALE GENOMIC DNA]</scope>
    <source>
        <strain evidence="20">ATCC 52028</strain>
    </source>
</reference>
<dbReference type="EMBL" id="ML009901">
    <property type="protein sequence ID" value="RKO96486.1"/>
    <property type="molecule type" value="Genomic_DNA"/>
</dbReference>
<evidence type="ECO:0000256" key="1">
    <source>
        <dbReference type="ARBA" id="ARBA00001946"/>
    </source>
</evidence>
<dbReference type="InterPro" id="IPR023426">
    <property type="entry name" value="Flap_endonuc"/>
</dbReference>
<keyword evidence="6" id="KW-0255">Endonuclease</keyword>
<evidence type="ECO:0000256" key="4">
    <source>
        <dbReference type="ARBA" id="ARBA00022722"/>
    </source>
</evidence>
<dbReference type="Pfam" id="PF00752">
    <property type="entry name" value="XPG_N"/>
    <property type="match status" value="1"/>
</dbReference>
<dbReference type="SMART" id="SM00484">
    <property type="entry name" value="XPGI"/>
    <property type="match status" value="1"/>
</dbReference>
<dbReference type="PANTHER" id="PTHR11081">
    <property type="entry name" value="FLAP ENDONUCLEASE FAMILY MEMBER"/>
    <property type="match status" value="1"/>
</dbReference>
<dbReference type="InterPro" id="IPR006086">
    <property type="entry name" value="XPG-I_dom"/>
</dbReference>
<dbReference type="PANTHER" id="PTHR11081:SF9">
    <property type="entry name" value="FLAP ENDONUCLEASE 1"/>
    <property type="match status" value="1"/>
</dbReference>
<dbReference type="CDD" id="cd09867">
    <property type="entry name" value="PIN_FEN1"/>
    <property type="match status" value="1"/>
</dbReference>
<dbReference type="InterPro" id="IPR006085">
    <property type="entry name" value="XPG_DNA_repair_N"/>
</dbReference>
<evidence type="ECO:0000256" key="14">
    <source>
        <dbReference type="ARBA" id="ARBA00029382"/>
    </source>
</evidence>
<accession>A0A4P9WYU7</accession>
<keyword evidence="11" id="KW-0496">Mitochondrion</keyword>
<evidence type="ECO:0000259" key="18">
    <source>
        <dbReference type="SMART" id="SM00485"/>
    </source>
</evidence>
<evidence type="ECO:0000256" key="2">
    <source>
        <dbReference type="ARBA" id="ARBA00022553"/>
    </source>
</evidence>
<dbReference type="GO" id="GO:0008409">
    <property type="term" value="F:5'-3' exonuclease activity"/>
    <property type="evidence" value="ECO:0007669"/>
    <property type="project" value="TreeGrafter"/>
</dbReference>
<dbReference type="Proteomes" id="UP000268535">
    <property type="component" value="Unassembled WGS sequence"/>
</dbReference>
<keyword evidence="2" id="KW-0597">Phosphoprotein</keyword>
<keyword evidence="3" id="KW-0235">DNA replication</keyword>
<evidence type="ECO:0000256" key="12">
    <source>
        <dbReference type="ARBA" id="ARBA00023204"/>
    </source>
</evidence>
<keyword evidence="5" id="KW-0479">Metal-binding</keyword>
<dbReference type="GO" id="GO:0003677">
    <property type="term" value="F:DNA binding"/>
    <property type="evidence" value="ECO:0007669"/>
    <property type="project" value="InterPro"/>
</dbReference>
<evidence type="ECO:0000313" key="20">
    <source>
        <dbReference type="Proteomes" id="UP000268535"/>
    </source>
</evidence>
<evidence type="ECO:0000256" key="16">
    <source>
        <dbReference type="ARBA" id="ARBA00063178"/>
    </source>
</evidence>
<dbReference type="PROSITE" id="PS00841">
    <property type="entry name" value="XPG_1"/>
    <property type="match status" value="1"/>
</dbReference>
<comment type="cofactor">
    <cofactor evidence="1">
        <name>Mg(2+)</name>
        <dbReference type="ChEBI" id="CHEBI:18420"/>
    </cofactor>
</comment>
<dbReference type="Gene3D" id="1.10.150.20">
    <property type="entry name" value="5' to 3' exonuclease, C-terminal subdomain"/>
    <property type="match status" value="1"/>
</dbReference>
<name>A0A4P9WYU7_9FUNG</name>
<dbReference type="InterPro" id="IPR029060">
    <property type="entry name" value="PIN-like_dom_sf"/>
</dbReference>
<dbReference type="Pfam" id="PF00867">
    <property type="entry name" value="XPG_I"/>
    <property type="match status" value="1"/>
</dbReference>
<dbReference type="AlphaFoldDB" id="A0A4P9WYU7"/>
<dbReference type="CDD" id="cd09907">
    <property type="entry name" value="H3TH_FEN1-Euk"/>
    <property type="match status" value="1"/>
</dbReference>
<proteinExistence type="inferred from homology"/>
<dbReference type="GO" id="GO:0006281">
    <property type="term" value="P:DNA repair"/>
    <property type="evidence" value="ECO:0007669"/>
    <property type="project" value="UniProtKB-KW"/>
</dbReference>
<evidence type="ECO:0000256" key="13">
    <source>
        <dbReference type="ARBA" id="ARBA00023242"/>
    </source>
</evidence>
<feature type="domain" description="XPG N-terminal" evidence="18">
    <location>
        <begin position="1"/>
        <end position="104"/>
    </location>
</feature>
<dbReference type="SMART" id="SM00279">
    <property type="entry name" value="HhH2"/>
    <property type="match status" value="1"/>
</dbReference>
<keyword evidence="4" id="KW-0540">Nuclease</keyword>
<dbReference type="InterPro" id="IPR008918">
    <property type="entry name" value="HhH2"/>
</dbReference>
<feature type="domain" description="XPG-I" evidence="17">
    <location>
        <begin position="143"/>
        <end position="215"/>
    </location>
</feature>
<dbReference type="PROSITE" id="PS00842">
    <property type="entry name" value="XPG_2"/>
    <property type="match status" value="1"/>
</dbReference>
<dbReference type="Gene3D" id="3.40.50.1010">
    <property type="entry name" value="5'-nuclease"/>
    <property type="match status" value="1"/>
</dbReference>
<dbReference type="InterPro" id="IPR036279">
    <property type="entry name" value="5-3_exonuclease_C_sf"/>
</dbReference>
<dbReference type="SUPFAM" id="SSF88723">
    <property type="entry name" value="PIN domain-like"/>
    <property type="match status" value="1"/>
</dbReference>
<evidence type="ECO:0000256" key="11">
    <source>
        <dbReference type="ARBA" id="ARBA00023128"/>
    </source>
</evidence>
<evidence type="ECO:0000256" key="8">
    <source>
        <dbReference type="ARBA" id="ARBA00022801"/>
    </source>
</evidence>
<evidence type="ECO:0000256" key="5">
    <source>
        <dbReference type="ARBA" id="ARBA00022723"/>
    </source>
</evidence>
<dbReference type="PRINTS" id="PR00853">
    <property type="entry name" value="XPGRADSUPER"/>
</dbReference>
<keyword evidence="9" id="KW-0269">Exonuclease</keyword>
<dbReference type="GO" id="GO:0005634">
    <property type="term" value="C:nucleus"/>
    <property type="evidence" value="ECO:0007669"/>
    <property type="project" value="TreeGrafter"/>
</dbReference>
<evidence type="ECO:0000259" key="17">
    <source>
        <dbReference type="SMART" id="SM00484"/>
    </source>
</evidence>
<evidence type="ECO:0000256" key="3">
    <source>
        <dbReference type="ARBA" id="ARBA00022705"/>
    </source>
</evidence>
<keyword evidence="10" id="KW-0460">Magnesium</keyword>
<dbReference type="InterPro" id="IPR019974">
    <property type="entry name" value="XPG_CS"/>
</dbReference>
<comment type="similarity">
    <text evidence="15">Belongs to the XPG/RAD2 endonuclease family. FEN1 subfamily.</text>
</comment>
<comment type="subunit">
    <text evidence="16">Interacts with PCNA1 and PCNA2. Three molecules of FEN1 bind to one PCNA trimer with each molecule binding to one PCNA monomer. PCNA stimulates the nuclease activity without altering cleavage specificity.</text>
</comment>
<keyword evidence="8" id="KW-0378">Hydrolase</keyword>
<dbReference type="InterPro" id="IPR006084">
    <property type="entry name" value="XPG/Rad2"/>
</dbReference>
<dbReference type="SMART" id="SM00485">
    <property type="entry name" value="XPGN"/>
    <property type="match status" value="1"/>
</dbReference>
<evidence type="ECO:0000256" key="7">
    <source>
        <dbReference type="ARBA" id="ARBA00022763"/>
    </source>
</evidence>
<keyword evidence="7" id="KW-0227">DNA damage</keyword>
<protein>
    <submittedName>
        <fullName evidence="19">PIN domain-like protein</fullName>
    </submittedName>
</protein>
<feature type="non-terminal residue" evidence="19">
    <location>
        <position position="280"/>
    </location>
</feature>
<evidence type="ECO:0000256" key="6">
    <source>
        <dbReference type="ARBA" id="ARBA00022759"/>
    </source>
</evidence>
<evidence type="ECO:0000313" key="19">
    <source>
        <dbReference type="EMBL" id="RKO96486.1"/>
    </source>
</evidence>
<dbReference type="HAMAP" id="MF_00614">
    <property type="entry name" value="Fen"/>
    <property type="match status" value="1"/>
</dbReference>
<keyword evidence="12" id="KW-0234">DNA repair</keyword>
<dbReference type="GO" id="GO:0017108">
    <property type="term" value="F:5'-flap endonuclease activity"/>
    <property type="evidence" value="ECO:0007669"/>
    <property type="project" value="TreeGrafter"/>
</dbReference>
<evidence type="ECO:0000256" key="9">
    <source>
        <dbReference type="ARBA" id="ARBA00022839"/>
    </source>
</evidence>
<evidence type="ECO:0000256" key="15">
    <source>
        <dbReference type="ARBA" id="ARBA00034726"/>
    </source>
</evidence>